<evidence type="ECO:0000256" key="3">
    <source>
        <dbReference type="ARBA" id="ARBA00022989"/>
    </source>
</evidence>
<dbReference type="AlphaFoldDB" id="A0A814TRN5"/>
<dbReference type="SUPFAM" id="SSF81321">
    <property type="entry name" value="Family A G protein-coupled receptor-like"/>
    <property type="match status" value="1"/>
</dbReference>
<keyword evidence="4 5" id="KW-0472">Membrane</keyword>
<comment type="caution">
    <text evidence="7">The sequence shown here is derived from an EMBL/GenBank/DDBJ whole genome shotgun (WGS) entry which is preliminary data.</text>
</comment>
<proteinExistence type="predicted"/>
<feature type="domain" description="G-protein coupled receptors family 1 profile" evidence="6">
    <location>
        <begin position="39"/>
        <end position="110"/>
    </location>
</feature>
<comment type="subcellular location">
    <subcellularLocation>
        <location evidence="1">Membrane</location>
    </subcellularLocation>
</comment>
<keyword evidence="2 5" id="KW-0812">Transmembrane</keyword>
<dbReference type="InterPro" id="IPR017452">
    <property type="entry name" value="GPCR_Rhodpsn_7TM"/>
</dbReference>
<feature type="transmembrane region" description="Helical" evidence="5">
    <location>
        <begin position="86"/>
        <end position="109"/>
    </location>
</feature>
<accession>A0A814TRN5</accession>
<sequence length="110" mass="12444">MNSLNVTSTVESSTVYFHRSLKRFGIGYMAILIILGFIGNSISSYVFIRSKLKRLSCSSYLIALSLSDNGYLICLSMIWLENLHLYIFHNNGICQIAVYLTTVFSSLSVW</sequence>
<organism evidence="7 8">
    <name type="scientific">Adineta steineri</name>
    <dbReference type="NCBI Taxonomy" id="433720"/>
    <lineage>
        <taxon>Eukaryota</taxon>
        <taxon>Metazoa</taxon>
        <taxon>Spiralia</taxon>
        <taxon>Gnathifera</taxon>
        <taxon>Rotifera</taxon>
        <taxon>Eurotatoria</taxon>
        <taxon>Bdelloidea</taxon>
        <taxon>Adinetida</taxon>
        <taxon>Adinetidae</taxon>
        <taxon>Adineta</taxon>
    </lineage>
</organism>
<evidence type="ECO:0000256" key="1">
    <source>
        <dbReference type="ARBA" id="ARBA00004370"/>
    </source>
</evidence>
<evidence type="ECO:0000256" key="4">
    <source>
        <dbReference type="ARBA" id="ARBA00023136"/>
    </source>
</evidence>
<feature type="transmembrane region" description="Helical" evidence="5">
    <location>
        <begin position="26"/>
        <end position="48"/>
    </location>
</feature>
<dbReference type="Gene3D" id="1.20.1070.10">
    <property type="entry name" value="Rhodopsin 7-helix transmembrane proteins"/>
    <property type="match status" value="1"/>
</dbReference>
<evidence type="ECO:0000256" key="2">
    <source>
        <dbReference type="ARBA" id="ARBA00022692"/>
    </source>
</evidence>
<dbReference type="GO" id="GO:0016020">
    <property type="term" value="C:membrane"/>
    <property type="evidence" value="ECO:0007669"/>
    <property type="project" value="UniProtKB-SubCell"/>
</dbReference>
<evidence type="ECO:0000259" key="6">
    <source>
        <dbReference type="PROSITE" id="PS50262"/>
    </source>
</evidence>
<keyword evidence="3 5" id="KW-1133">Transmembrane helix</keyword>
<evidence type="ECO:0000313" key="7">
    <source>
        <dbReference type="EMBL" id="CAF1163542.1"/>
    </source>
</evidence>
<evidence type="ECO:0000256" key="5">
    <source>
        <dbReference type="SAM" id="Phobius"/>
    </source>
</evidence>
<name>A0A814TRN5_9BILA</name>
<reference evidence="7" key="1">
    <citation type="submission" date="2021-02" db="EMBL/GenBank/DDBJ databases">
        <authorList>
            <person name="Nowell W R."/>
        </authorList>
    </citation>
    <scope>NUCLEOTIDE SEQUENCE</scope>
</reference>
<gene>
    <name evidence="7" type="ORF">JYZ213_LOCUS24791</name>
</gene>
<feature type="transmembrane region" description="Helical" evidence="5">
    <location>
        <begin position="60"/>
        <end position="80"/>
    </location>
</feature>
<protein>
    <recommendedName>
        <fullName evidence="6">G-protein coupled receptors family 1 profile domain-containing protein</fullName>
    </recommendedName>
</protein>
<dbReference type="PROSITE" id="PS50262">
    <property type="entry name" value="G_PROTEIN_RECEP_F1_2"/>
    <property type="match status" value="1"/>
</dbReference>
<dbReference type="EMBL" id="CAJNOG010000309">
    <property type="protein sequence ID" value="CAF1163542.1"/>
    <property type="molecule type" value="Genomic_DNA"/>
</dbReference>
<dbReference type="Proteomes" id="UP000663845">
    <property type="component" value="Unassembled WGS sequence"/>
</dbReference>
<evidence type="ECO:0000313" key="8">
    <source>
        <dbReference type="Proteomes" id="UP000663845"/>
    </source>
</evidence>